<organism evidence="1 2">
    <name type="scientific">Variovorax paradoxus</name>
    <dbReference type="NCBI Taxonomy" id="34073"/>
    <lineage>
        <taxon>Bacteria</taxon>
        <taxon>Pseudomonadati</taxon>
        <taxon>Pseudomonadota</taxon>
        <taxon>Betaproteobacteria</taxon>
        <taxon>Burkholderiales</taxon>
        <taxon>Comamonadaceae</taxon>
        <taxon>Variovorax</taxon>
    </lineage>
</organism>
<gene>
    <name evidence="1" type="ORF">GFK26_12635</name>
</gene>
<evidence type="ECO:0000313" key="2">
    <source>
        <dbReference type="Proteomes" id="UP000326780"/>
    </source>
</evidence>
<reference evidence="1 2" key="1">
    <citation type="submission" date="2019-10" db="EMBL/GenBank/DDBJ databases">
        <title>Complete genome sequence of Variovorax paradoxus 5C-2.</title>
        <authorList>
            <person name="Gogoleva N.E."/>
            <person name="Balkin A.S."/>
        </authorList>
    </citation>
    <scope>NUCLEOTIDE SEQUENCE [LARGE SCALE GENOMIC DNA]</scope>
    <source>
        <strain evidence="1 2">5C-2</strain>
    </source>
</reference>
<dbReference type="Proteomes" id="UP000326780">
    <property type="component" value="Chromosome"/>
</dbReference>
<dbReference type="RefSeq" id="WP_153282257.1">
    <property type="nucleotide sequence ID" value="NZ_CP045644.1"/>
</dbReference>
<proteinExistence type="predicted"/>
<evidence type="ECO:0000313" key="1">
    <source>
        <dbReference type="EMBL" id="QFZ83544.1"/>
    </source>
</evidence>
<protein>
    <submittedName>
        <fullName evidence="1">Uncharacterized protein</fullName>
    </submittedName>
</protein>
<name>A0A5Q0M4R0_VARPD</name>
<accession>A0A5Q0M4R0</accession>
<sequence length="295" mass="33685">MPFIIGARAFRIVYGFDRITLWFDRADIPIVRKLLRPHCRVLKLKVRQMLKNPLWKLKMRVFQPSQEFFRVLQQALGASVRVLVTYVEITRDILARNQSDIPLLLAEFLAAATVPRLHLPSVQRSHDIYYYNYRSDEHGKRRTHVPLVYADMPSKLARKGVPVRRNIPDTAPRCLHNEWRCSGSAAIGVLGIASIADLLGFDFVAFFARHMPFRKLPASRTALGQMLPGKREVNPDTCRKRARAFVANATRDDGHFVLHNAVRAAPSKFASRLESMTLEEWLSNAIEKGSNSMPD</sequence>
<dbReference type="EMBL" id="CP045644">
    <property type="protein sequence ID" value="QFZ83544.1"/>
    <property type="molecule type" value="Genomic_DNA"/>
</dbReference>
<dbReference type="AlphaFoldDB" id="A0A5Q0M4R0"/>